<gene>
    <name evidence="2" type="ORF">CERZMDRAFT_122863</name>
</gene>
<protein>
    <submittedName>
        <fullName evidence="2">Uncharacterized protein</fullName>
    </submittedName>
</protein>
<organism evidence="2 3">
    <name type="scientific">Cercospora zeae-maydis SCOH1-5</name>
    <dbReference type="NCBI Taxonomy" id="717836"/>
    <lineage>
        <taxon>Eukaryota</taxon>
        <taxon>Fungi</taxon>
        <taxon>Dikarya</taxon>
        <taxon>Ascomycota</taxon>
        <taxon>Pezizomycotina</taxon>
        <taxon>Dothideomycetes</taxon>
        <taxon>Dothideomycetidae</taxon>
        <taxon>Mycosphaerellales</taxon>
        <taxon>Mycosphaerellaceae</taxon>
        <taxon>Cercospora</taxon>
    </lineage>
</organism>
<evidence type="ECO:0000256" key="1">
    <source>
        <dbReference type="SAM" id="MobiDB-lite"/>
    </source>
</evidence>
<evidence type="ECO:0000313" key="3">
    <source>
        <dbReference type="Proteomes" id="UP000799539"/>
    </source>
</evidence>
<proteinExistence type="predicted"/>
<evidence type="ECO:0000313" key="2">
    <source>
        <dbReference type="EMBL" id="KAF2206889.1"/>
    </source>
</evidence>
<reference evidence="2" key="1">
    <citation type="journal article" date="2020" name="Stud. Mycol.">
        <title>101 Dothideomycetes genomes: a test case for predicting lifestyles and emergence of pathogens.</title>
        <authorList>
            <person name="Haridas S."/>
            <person name="Albert R."/>
            <person name="Binder M."/>
            <person name="Bloem J."/>
            <person name="Labutti K."/>
            <person name="Salamov A."/>
            <person name="Andreopoulos B."/>
            <person name="Baker S."/>
            <person name="Barry K."/>
            <person name="Bills G."/>
            <person name="Bluhm B."/>
            <person name="Cannon C."/>
            <person name="Castanera R."/>
            <person name="Culley D."/>
            <person name="Daum C."/>
            <person name="Ezra D."/>
            <person name="Gonzalez J."/>
            <person name="Henrissat B."/>
            <person name="Kuo A."/>
            <person name="Liang C."/>
            <person name="Lipzen A."/>
            <person name="Lutzoni F."/>
            <person name="Magnuson J."/>
            <person name="Mondo S."/>
            <person name="Nolan M."/>
            <person name="Ohm R."/>
            <person name="Pangilinan J."/>
            <person name="Park H.-J."/>
            <person name="Ramirez L."/>
            <person name="Alfaro M."/>
            <person name="Sun H."/>
            <person name="Tritt A."/>
            <person name="Yoshinaga Y."/>
            <person name="Zwiers L.-H."/>
            <person name="Turgeon B."/>
            <person name="Goodwin S."/>
            <person name="Spatafora J."/>
            <person name="Crous P."/>
            <person name="Grigoriev I."/>
        </authorList>
    </citation>
    <scope>NUCLEOTIDE SEQUENCE</scope>
    <source>
        <strain evidence="2">SCOH1-5</strain>
    </source>
</reference>
<feature type="region of interest" description="Disordered" evidence="1">
    <location>
        <begin position="66"/>
        <end position="88"/>
    </location>
</feature>
<keyword evidence="3" id="KW-1185">Reference proteome</keyword>
<dbReference type="EMBL" id="ML992710">
    <property type="protein sequence ID" value="KAF2206889.1"/>
    <property type="molecule type" value="Genomic_DNA"/>
</dbReference>
<dbReference type="Proteomes" id="UP000799539">
    <property type="component" value="Unassembled WGS sequence"/>
</dbReference>
<name>A0A6A6F133_9PEZI</name>
<accession>A0A6A6F133</accession>
<sequence>MQEHKRQNWTESHKRARLLGHHVLPFPLLLTLLALTAGMDPCRWLSQNRNPRARRRRLLAKLRLQLPPAPPHNPINLKPPHLCRAEKR</sequence>
<dbReference type="AlphaFoldDB" id="A0A6A6F133"/>